<organism evidence="1 2">
    <name type="scientific">Aeromonas phage LAh_8</name>
    <dbReference type="NCBI Taxonomy" id="2591032"/>
    <lineage>
        <taxon>Viruses</taxon>
        <taxon>Duplodnaviria</taxon>
        <taxon>Heunggongvirae</taxon>
        <taxon>Uroviricota</taxon>
        <taxon>Caudoviricetes</taxon>
        <taxon>Grimontviridae</taxon>
        <taxon>Lahexavirus</taxon>
        <taxon>Lahexavirus LAh8</taxon>
    </lineage>
</organism>
<keyword evidence="2" id="KW-1185">Reference proteome</keyword>
<reference evidence="1 2" key="1">
    <citation type="submission" date="2019-04" db="EMBL/GenBank/DDBJ databases">
        <title>Novel bacteriophages capable of disrupting biofilms from clinical strains of Aeromonas hydrophila with intrinsic antibiotic resistance.</title>
        <authorList>
            <person name="Kabwe M."/>
            <person name="Brown T.L."/>
            <person name="Speirs L."/>
            <person name="Ku H."/>
            <person name="Leach M."/>
            <person name="Chan H.T."/>
            <person name="Petrovski S."/>
            <person name="Lock P."/>
            <person name="Tucci J."/>
        </authorList>
    </citation>
    <scope>NUCLEOTIDE SEQUENCE [LARGE SCALE GENOMIC DNA]</scope>
</reference>
<gene>
    <name evidence="1" type="ORF">LAh8_53</name>
</gene>
<evidence type="ECO:0000313" key="2">
    <source>
        <dbReference type="Proteomes" id="UP000316999"/>
    </source>
</evidence>
<evidence type="ECO:0000313" key="1">
    <source>
        <dbReference type="EMBL" id="QDH46815.1"/>
    </source>
</evidence>
<proteinExistence type="predicted"/>
<sequence>MNMKRFIFTVSLLLSSVLHAEAQETVFVPPSEWNQMIEKLKNCKVADVDFDETPTTYGFQCEDWMIYSDTDIVSEISIVEIEGIIYLPDNQR</sequence>
<dbReference type="EMBL" id="MK838114">
    <property type="protein sequence ID" value="QDH46815.1"/>
    <property type="molecule type" value="Genomic_DNA"/>
</dbReference>
<name>A0A514A0Q5_9CAUD</name>
<protein>
    <submittedName>
        <fullName evidence="1">Uncharacterized protein</fullName>
    </submittedName>
</protein>
<dbReference type="Proteomes" id="UP000316999">
    <property type="component" value="Segment"/>
</dbReference>
<accession>A0A514A0Q5</accession>